<organism evidence="4 5">
    <name type="scientific">Lasiosphaeria ovina</name>
    <dbReference type="NCBI Taxonomy" id="92902"/>
    <lineage>
        <taxon>Eukaryota</taxon>
        <taxon>Fungi</taxon>
        <taxon>Dikarya</taxon>
        <taxon>Ascomycota</taxon>
        <taxon>Pezizomycotina</taxon>
        <taxon>Sordariomycetes</taxon>
        <taxon>Sordariomycetidae</taxon>
        <taxon>Sordariales</taxon>
        <taxon>Lasiosphaeriaceae</taxon>
        <taxon>Lasiosphaeria</taxon>
    </lineage>
</organism>
<evidence type="ECO:0000313" key="5">
    <source>
        <dbReference type="Proteomes" id="UP001287356"/>
    </source>
</evidence>
<keyword evidence="5" id="KW-1185">Reference proteome</keyword>
<evidence type="ECO:0000259" key="3">
    <source>
        <dbReference type="Pfam" id="PF20237"/>
    </source>
</evidence>
<sequence length="253" mass="27154">MLTSPAPPRGYHGLAQLMGGDSELAIFRRFSRLNMLALLKLQADMVRLEHEIDGIVQEDAAAGRDFHASFEKLLASDYGSHSAQLDLLARIQDKLKEYNEQLLQVHRLQEISSPSGENLTALREWLRDSSGGGQFLQGLEASTWEPEQAHARSDFLTLYVVKHNDSSIPSAPEAGVAVTENSSSNNASGSGVTSSEAAAWVGDGDASEALKHSISTARSGGSGSNGKGEKMQVQVQVQVQAPSSPSSLLRVRD</sequence>
<feature type="domain" description="DUF6594" evidence="3">
    <location>
        <begin position="11"/>
        <end position="162"/>
    </location>
</feature>
<dbReference type="Pfam" id="PF20237">
    <property type="entry name" value="DUF6594"/>
    <property type="match status" value="1"/>
</dbReference>
<feature type="region of interest" description="Disordered" evidence="2">
    <location>
        <begin position="211"/>
        <end position="253"/>
    </location>
</feature>
<dbReference type="EMBL" id="JAULSN010000001">
    <property type="protein sequence ID" value="KAK3382409.1"/>
    <property type="molecule type" value="Genomic_DNA"/>
</dbReference>
<dbReference type="Proteomes" id="UP001287356">
    <property type="component" value="Unassembled WGS sequence"/>
</dbReference>
<evidence type="ECO:0000313" key="4">
    <source>
        <dbReference type="EMBL" id="KAK3382409.1"/>
    </source>
</evidence>
<feature type="region of interest" description="Disordered" evidence="2">
    <location>
        <begin position="170"/>
        <end position="192"/>
    </location>
</feature>
<reference evidence="4" key="1">
    <citation type="journal article" date="2023" name="Mol. Phylogenet. Evol.">
        <title>Genome-scale phylogeny and comparative genomics of the fungal order Sordariales.</title>
        <authorList>
            <person name="Hensen N."/>
            <person name="Bonometti L."/>
            <person name="Westerberg I."/>
            <person name="Brannstrom I.O."/>
            <person name="Guillou S."/>
            <person name="Cros-Aarteil S."/>
            <person name="Calhoun S."/>
            <person name="Haridas S."/>
            <person name="Kuo A."/>
            <person name="Mondo S."/>
            <person name="Pangilinan J."/>
            <person name="Riley R."/>
            <person name="LaButti K."/>
            <person name="Andreopoulos B."/>
            <person name="Lipzen A."/>
            <person name="Chen C."/>
            <person name="Yan M."/>
            <person name="Daum C."/>
            <person name="Ng V."/>
            <person name="Clum A."/>
            <person name="Steindorff A."/>
            <person name="Ohm R.A."/>
            <person name="Martin F."/>
            <person name="Silar P."/>
            <person name="Natvig D.O."/>
            <person name="Lalanne C."/>
            <person name="Gautier V."/>
            <person name="Ament-Velasquez S.L."/>
            <person name="Kruys A."/>
            <person name="Hutchinson M.I."/>
            <person name="Powell A.J."/>
            <person name="Barry K."/>
            <person name="Miller A.N."/>
            <person name="Grigoriev I.V."/>
            <person name="Debuchy R."/>
            <person name="Gladieux P."/>
            <person name="Hiltunen Thoren M."/>
            <person name="Johannesson H."/>
        </authorList>
    </citation>
    <scope>NUCLEOTIDE SEQUENCE</scope>
    <source>
        <strain evidence="4">CBS 958.72</strain>
    </source>
</reference>
<dbReference type="InterPro" id="IPR046529">
    <property type="entry name" value="DUF6594"/>
</dbReference>
<evidence type="ECO:0000256" key="1">
    <source>
        <dbReference type="SAM" id="Coils"/>
    </source>
</evidence>
<accession>A0AAE0NJ81</accession>
<dbReference type="PANTHER" id="PTHR34502">
    <property type="entry name" value="DUF6594 DOMAIN-CONTAINING PROTEIN-RELATED"/>
    <property type="match status" value="1"/>
</dbReference>
<name>A0AAE0NJ81_9PEZI</name>
<feature type="coiled-coil region" evidence="1">
    <location>
        <begin position="38"/>
        <end position="108"/>
    </location>
</feature>
<protein>
    <recommendedName>
        <fullName evidence="3">DUF6594 domain-containing protein</fullName>
    </recommendedName>
</protein>
<dbReference type="PANTHER" id="PTHR34502:SF5">
    <property type="entry name" value="DUF6594 DOMAIN-CONTAINING PROTEIN"/>
    <property type="match status" value="1"/>
</dbReference>
<reference evidence="4" key="2">
    <citation type="submission" date="2023-06" db="EMBL/GenBank/DDBJ databases">
        <authorList>
            <consortium name="Lawrence Berkeley National Laboratory"/>
            <person name="Haridas S."/>
            <person name="Hensen N."/>
            <person name="Bonometti L."/>
            <person name="Westerberg I."/>
            <person name="Brannstrom I.O."/>
            <person name="Guillou S."/>
            <person name="Cros-Aarteil S."/>
            <person name="Calhoun S."/>
            <person name="Kuo A."/>
            <person name="Mondo S."/>
            <person name="Pangilinan J."/>
            <person name="Riley R."/>
            <person name="Labutti K."/>
            <person name="Andreopoulos B."/>
            <person name="Lipzen A."/>
            <person name="Chen C."/>
            <person name="Yanf M."/>
            <person name="Daum C."/>
            <person name="Ng V."/>
            <person name="Clum A."/>
            <person name="Steindorff A."/>
            <person name="Ohm R."/>
            <person name="Martin F."/>
            <person name="Silar P."/>
            <person name="Natvig D."/>
            <person name="Lalanne C."/>
            <person name="Gautier V."/>
            <person name="Ament-Velasquez S.L."/>
            <person name="Kruys A."/>
            <person name="Hutchinson M.I."/>
            <person name="Powell A.J."/>
            <person name="Barry K."/>
            <person name="Miller A.N."/>
            <person name="Grigoriev I.V."/>
            <person name="Debuchy R."/>
            <person name="Gladieux P."/>
            <person name="Thoren M.H."/>
            <person name="Johannesson H."/>
        </authorList>
    </citation>
    <scope>NUCLEOTIDE SEQUENCE</scope>
    <source>
        <strain evidence="4">CBS 958.72</strain>
    </source>
</reference>
<proteinExistence type="predicted"/>
<keyword evidence="1" id="KW-0175">Coiled coil</keyword>
<feature type="compositionally biased region" description="Low complexity" evidence="2">
    <location>
        <begin position="181"/>
        <end position="192"/>
    </location>
</feature>
<evidence type="ECO:0000256" key="2">
    <source>
        <dbReference type="SAM" id="MobiDB-lite"/>
    </source>
</evidence>
<dbReference type="AlphaFoldDB" id="A0AAE0NJ81"/>
<gene>
    <name evidence="4" type="ORF">B0T24DRAFT_11631</name>
</gene>
<comment type="caution">
    <text evidence="4">The sequence shown here is derived from an EMBL/GenBank/DDBJ whole genome shotgun (WGS) entry which is preliminary data.</text>
</comment>